<evidence type="ECO:0000256" key="18">
    <source>
        <dbReference type="ARBA" id="ARBA00051243"/>
    </source>
</evidence>
<evidence type="ECO:0000256" key="20">
    <source>
        <dbReference type="ARBA" id="ARBA00065042"/>
    </source>
</evidence>
<keyword evidence="12 26" id="KW-1133">Transmembrane helix</keyword>
<dbReference type="GO" id="GO:0005524">
    <property type="term" value="F:ATP binding"/>
    <property type="evidence" value="ECO:0007669"/>
    <property type="project" value="UniProtKB-KW"/>
</dbReference>
<evidence type="ECO:0000259" key="28">
    <source>
        <dbReference type="PROSITE" id="PS50022"/>
    </source>
</evidence>
<feature type="domain" description="F5/8 type C" evidence="28">
    <location>
        <begin position="1"/>
        <end position="152"/>
    </location>
</feature>
<evidence type="ECO:0000256" key="8">
    <source>
        <dbReference type="ARBA" id="ARBA00022741"/>
    </source>
</evidence>
<dbReference type="GO" id="GO:0051897">
    <property type="term" value="P:positive regulation of phosphatidylinositol 3-kinase/protein kinase B signal transduction"/>
    <property type="evidence" value="ECO:0007669"/>
    <property type="project" value="TreeGrafter"/>
</dbReference>
<dbReference type="GO" id="GO:0043235">
    <property type="term" value="C:receptor complex"/>
    <property type="evidence" value="ECO:0007669"/>
    <property type="project" value="TreeGrafter"/>
</dbReference>
<dbReference type="PRINTS" id="PR00109">
    <property type="entry name" value="TYRKINASE"/>
</dbReference>
<keyword evidence="30" id="KW-1185">Reference proteome</keyword>
<evidence type="ECO:0000256" key="25">
    <source>
        <dbReference type="ARBA" id="ARBA00079636"/>
    </source>
</evidence>
<dbReference type="InterPro" id="IPR048525">
    <property type="entry name" value="DDR1-2_DS-like"/>
</dbReference>
<dbReference type="InterPro" id="IPR020635">
    <property type="entry name" value="Tyr_kinase_cat_dom"/>
</dbReference>
<dbReference type="Gene3D" id="2.60.120.1190">
    <property type="match status" value="1"/>
</dbReference>
<evidence type="ECO:0000256" key="21">
    <source>
        <dbReference type="ARBA" id="ARBA00070183"/>
    </source>
</evidence>
<evidence type="ECO:0000256" key="3">
    <source>
        <dbReference type="ARBA" id="ARBA00022475"/>
    </source>
</evidence>
<dbReference type="InterPro" id="IPR050122">
    <property type="entry name" value="RTK"/>
</dbReference>
<evidence type="ECO:0000256" key="6">
    <source>
        <dbReference type="ARBA" id="ARBA00022692"/>
    </source>
</evidence>
<evidence type="ECO:0000256" key="1">
    <source>
        <dbReference type="ARBA" id="ARBA00004251"/>
    </source>
</evidence>
<organism evidence="29 30">
    <name type="scientific">Phoxinus phoxinus</name>
    <name type="common">Eurasian minnow</name>
    <dbReference type="NCBI Taxonomy" id="58324"/>
    <lineage>
        <taxon>Eukaryota</taxon>
        <taxon>Metazoa</taxon>
        <taxon>Chordata</taxon>
        <taxon>Craniata</taxon>
        <taxon>Vertebrata</taxon>
        <taxon>Euteleostomi</taxon>
        <taxon>Actinopterygii</taxon>
        <taxon>Neopterygii</taxon>
        <taxon>Teleostei</taxon>
        <taxon>Ostariophysi</taxon>
        <taxon>Cypriniformes</taxon>
        <taxon>Leuciscidae</taxon>
        <taxon>Phoxininae</taxon>
        <taxon>Phoxinus</taxon>
    </lineage>
</organism>
<keyword evidence="17" id="KW-0325">Glycoprotein</keyword>
<evidence type="ECO:0000256" key="10">
    <source>
        <dbReference type="ARBA" id="ARBA00022840"/>
    </source>
</evidence>
<dbReference type="FunFam" id="3.30.200.20:FF:000082">
    <property type="entry name" value="Epithelial discoidin domain-containing receptor 1"/>
    <property type="match status" value="1"/>
</dbReference>
<dbReference type="PROSITE" id="PS50022">
    <property type="entry name" value="FA58C_3"/>
    <property type="match status" value="1"/>
</dbReference>
<dbReference type="InterPro" id="IPR000719">
    <property type="entry name" value="Prot_kinase_dom"/>
</dbReference>
<evidence type="ECO:0000256" key="7">
    <source>
        <dbReference type="ARBA" id="ARBA00022729"/>
    </source>
</evidence>
<protein>
    <recommendedName>
        <fullName evidence="21">Discoidin domain-containing receptor 2</fullName>
        <ecNumber evidence="2">2.7.10.1</ecNumber>
    </recommendedName>
    <alternativeName>
        <fullName evidence="24">CD167 antigen-like family member B</fullName>
    </alternativeName>
    <alternativeName>
        <fullName evidence="25">Neurotrophic tyrosine kinase, receptor-related 3</fullName>
    </alternativeName>
    <alternativeName>
        <fullName evidence="23">Receptor protein-tyrosine kinase TKT</fullName>
    </alternativeName>
    <alternativeName>
        <fullName evidence="22">Tyrosine-protein kinase TYRO10</fullName>
    </alternativeName>
</protein>
<evidence type="ECO:0000313" key="29">
    <source>
        <dbReference type="EMBL" id="KAK7162676.1"/>
    </source>
</evidence>
<evidence type="ECO:0000313" key="30">
    <source>
        <dbReference type="Proteomes" id="UP001364617"/>
    </source>
</evidence>
<evidence type="ECO:0000259" key="27">
    <source>
        <dbReference type="PROSITE" id="PS50011"/>
    </source>
</evidence>
<dbReference type="Gene3D" id="2.60.120.260">
    <property type="entry name" value="Galactose-binding domain-like"/>
    <property type="match status" value="1"/>
</dbReference>
<evidence type="ECO:0000256" key="23">
    <source>
        <dbReference type="ARBA" id="ARBA00078393"/>
    </source>
</evidence>
<dbReference type="CDD" id="cd00057">
    <property type="entry name" value="FA58C"/>
    <property type="match status" value="1"/>
</dbReference>
<dbReference type="GO" id="GO:0010976">
    <property type="term" value="P:positive regulation of neuron projection development"/>
    <property type="evidence" value="ECO:0007669"/>
    <property type="project" value="TreeGrafter"/>
</dbReference>
<name>A0AAN9D503_9TELE</name>
<dbReference type="PROSITE" id="PS01285">
    <property type="entry name" value="FA58C_1"/>
    <property type="match status" value="1"/>
</dbReference>
<keyword evidence="7" id="KW-0732">Signal</keyword>
<keyword evidence="14" id="KW-0829">Tyrosine-protein kinase</keyword>
<keyword evidence="3" id="KW-1003">Cell membrane</keyword>
<dbReference type="PANTHER" id="PTHR24416">
    <property type="entry name" value="TYROSINE-PROTEIN KINASE RECEPTOR"/>
    <property type="match status" value="1"/>
</dbReference>
<comment type="similarity">
    <text evidence="19">Belongs to the protein kinase superfamily. Tyr protein kinase family. Insulin receptor subfamily.</text>
</comment>
<evidence type="ECO:0000256" key="24">
    <source>
        <dbReference type="ARBA" id="ARBA00079441"/>
    </source>
</evidence>
<comment type="caution">
    <text evidence="29">The sequence shown here is derived from an EMBL/GenBank/DDBJ whole genome shotgun (WGS) entry which is preliminary data.</text>
</comment>
<evidence type="ECO:0000256" key="5">
    <source>
        <dbReference type="ARBA" id="ARBA00022679"/>
    </source>
</evidence>
<dbReference type="Gene3D" id="3.30.200.20">
    <property type="entry name" value="Phosphorylase Kinase, domain 1"/>
    <property type="match status" value="1"/>
</dbReference>
<dbReference type="SMART" id="SM00219">
    <property type="entry name" value="TyrKc"/>
    <property type="match status" value="1"/>
</dbReference>
<dbReference type="InterPro" id="IPR000421">
    <property type="entry name" value="FA58C"/>
</dbReference>
<keyword evidence="4" id="KW-0597">Phosphoprotein</keyword>
<keyword evidence="11" id="KW-0892">Osteogenesis</keyword>
<evidence type="ECO:0000256" key="16">
    <source>
        <dbReference type="ARBA" id="ARBA00023170"/>
    </source>
</evidence>
<keyword evidence="5" id="KW-0808">Transferase</keyword>
<sequence>MTGGQIQDEDISASSHWSESTAARYGRLDFDDGDGDGAWCPDIMAEPDRLKEFLQIDLRTLHFLTLVGTQGRHADGVGNEFAQRYKIKYSRDGTRWVSWRDRQGRQIIEGNNNAYDVVLKDLEPPIIARFVRFVPVTDPSMIVCMRVELYGCEWLDGLVSYSAPSGQQMNSRGQQIHLNDTVYDGAISYSMTEGLGQLTDGSWGLDDFTKSQVYGVWPGYDYVGWTNASFSGGSVEMTFEFDRIRNFTSMKVHCNNMYTWGVKIFRQAMCYFRSDSDWEPNPVLFKPKADNISPSARFVTVALGNRMASAIKCRFVFNGIWMMFSEIAFQSDTAMYNTSLVPRKRNQPPGIYPVDDPTHKTDDTHTRILIACLVAIIAILLAIIIIILWRQVWQKMIEKASRRMLDDELTVRLSVQREAFTHRHSSLSSDVESSSTYERIFPMGSDYQEPSQLLRKLPEFQATENLAMIDAPSEPSTGHPTDEVPHYAEADIVAQQETTGAHSYRVTVVNMPLSPGRDGALEEFPRERLTFKEKLGEGQFGEVHLCEAEGMQEFMKDHCGDISDDEPMLVAVKTLREDANKNARNDFLKEIRIISRLRDPNIIRLLAVCVESDPLCMITEYMENGDLNQFLSRHELQDEGVQDGDSAAISYRKLINMASQISSGMKYLSSLNFVHRDLATRNCLVGTNNTIKIADFGMSRNLYRGDYYRIQGRAVLPIRWMSWESILLGKFTMASDVWAFGVTLWEILTLCKEQPYAQFTDEQVIENKGEFFRDQNKQVYLPKPSCCPDSVYRLMLNCWKRNARERPTFLEIHSTLMEQ</sequence>
<evidence type="ECO:0000256" key="12">
    <source>
        <dbReference type="ARBA" id="ARBA00022989"/>
    </source>
</evidence>
<comment type="subcellular location">
    <subcellularLocation>
        <location evidence="1">Cell membrane</location>
        <topology evidence="1">Single-pass type I membrane protein</topology>
    </subcellularLocation>
</comment>
<comment type="catalytic activity">
    <reaction evidence="18">
        <text>L-tyrosyl-[protein] + ATP = O-phospho-L-tyrosyl-[protein] + ADP + H(+)</text>
        <dbReference type="Rhea" id="RHEA:10596"/>
        <dbReference type="Rhea" id="RHEA-COMP:10136"/>
        <dbReference type="Rhea" id="RHEA-COMP:20101"/>
        <dbReference type="ChEBI" id="CHEBI:15378"/>
        <dbReference type="ChEBI" id="CHEBI:30616"/>
        <dbReference type="ChEBI" id="CHEBI:46858"/>
        <dbReference type="ChEBI" id="CHEBI:61978"/>
        <dbReference type="ChEBI" id="CHEBI:456216"/>
        <dbReference type="EC" id="2.7.10.1"/>
    </reaction>
</comment>
<evidence type="ECO:0000256" key="2">
    <source>
        <dbReference type="ARBA" id="ARBA00011902"/>
    </source>
</evidence>
<dbReference type="InterPro" id="IPR008979">
    <property type="entry name" value="Galactose-bd-like_sf"/>
</dbReference>
<dbReference type="GO" id="GO:0005518">
    <property type="term" value="F:collagen binding"/>
    <property type="evidence" value="ECO:0007669"/>
    <property type="project" value="TreeGrafter"/>
</dbReference>
<dbReference type="PROSITE" id="PS01286">
    <property type="entry name" value="FA58C_2"/>
    <property type="match status" value="1"/>
</dbReference>
<evidence type="ECO:0000256" key="4">
    <source>
        <dbReference type="ARBA" id="ARBA00022553"/>
    </source>
</evidence>
<dbReference type="PROSITE" id="PS00109">
    <property type="entry name" value="PROTEIN_KINASE_TYR"/>
    <property type="match status" value="1"/>
</dbReference>
<keyword evidence="6 26" id="KW-0812">Transmembrane</keyword>
<keyword evidence="15" id="KW-1015">Disulfide bond</keyword>
<dbReference type="PANTHER" id="PTHR24416:SF520">
    <property type="entry name" value="RECEPTOR PROTEIN-TYROSINE KINASE"/>
    <property type="match status" value="1"/>
</dbReference>
<keyword evidence="10" id="KW-0067">ATP-binding</keyword>
<comment type="subunit">
    <text evidence="20">Binds hydroxyproline-rich sequence motifs in fibrillar, glycosylated collagen, such as the GQOGVMGFO motif, where O stands for hydroxyproline. Interacts with SRC. Interacts (tyrosine phosphorylated) with SHC1.</text>
</comment>
<keyword evidence="16" id="KW-0675">Receptor</keyword>
<evidence type="ECO:0000256" key="11">
    <source>
        <dbReference type="ARBA" id="ARBA00022855"/>
    </source>
</evidence>
<dbReference type="InterPro" id="IPR008266">
    <property type="entry name" value="Tyr_kinase_AS"/>
</dbReference>
<dbReference type="Pfam" id="PF07714">
    <property type="entry name" value="PK_Tyr_Ser-Thr"/>
    <property type="match status" value="1"/>
</dbReference>
<dbReference type="Gene3D" id="1.10.510.10">
    <property type="entry name" value="Transferase(Phosphotransferase) domain 1"/>
    <property type="match status" value="1"/>
</dbReference>
<gene>
    <name evidence="29" type="ORF">R3I93_006882</name>
</gene>
<feature type="transmembrane region" description="Helical" evidence="26">
    <location>
        <begin position="368"/>
        <end position="389"/>
    </location>
</feature>
<evidence type="ECO:0000256" key="17">
    <source>
        <dbReference type="ARBA" id="ARBA00023180"/>
    </source>
</evidence>
<dbReference type="InterPro" id="IPR011009">
    <property type="entry name" value="Kinase-like_dom_sf"/>
</dbReference>
<evidence type="ECO:0000256" key="19">
    <source>
        <dbReference type="ARBA" id="ARBA00061639"/>
    </source>
</evidence>
<dbReference type="PROSITE" id="PS00239">
    <property type="entry name" value="RECEPTOR_TYR_KIN_II"/>
    <property type="match status" value="1"/>
</dbReference>
<dbReference type="FunFam" id="2.60.120.1190:FF:000001">
    <property type="entry name" value="Discoidin domain receptor tyrosine kinase 2"/>
    <property type="match status" value="1"/>
</dbReference>
<dbReference type="GO" id="GO:0005886">
    <property type="term" value="C:plasma membrane"/>
    <property type="evidence" value="ECO:0007669"/>
    <property type="project" value="UniProtKB-SubCell"/>
</dbReference>
<reference evidence="29 30" key="1">
    <citation type="submission" date="2024-02" db="EMBL/GenBank/DDBJ databases">
        <title>Chromosome-level genome assembly of the Eurasian Minnow (Phoxinus phoxinus).</title>
        <authorList>
            <person name="Oriowo T.O."/>
            <person name="Martin S."/>
            <person name="Stange M."/>
            <person name="Chrysostomakis Y."/>
            <person name="Brown T."/>
            <person name="Winkler S."/>
            <person name="Kukowka S."/>
            <person name="Myers E.W."/>
            <person name="Bohne A."/>
        </authorList>
    </citation>
    <scope>NUCLEOTIDE SEQUENCE [LARGE SCALE GENOMIC DNA]</scope>
    <source>
        <strain evidence="29">ZFMK-TIS-60720</strain>
        <tissue evidence="29">Whole Organism</tissue>
    </source>
</reference>
<dbReference type="GO" id="GO:0038062">
    <property type="term" value="F:protein tyrosine kinase collagen receptor activity"/>
    <property type="evidence" value="ECO:0007669"/>
    <property type="project" value="UniProtKB-ARBA"/>
</dbReference>
<evidence type="ECO:0000256" key="9">
    <source>
        <dbReference type="ARBA" id="ARBA00022777"/>
    </source>
</evidence>
<dbReference type="FunFam" id="1.10.510.10:FF:000053">
    <property type="entry name" value="Epithelial discoidin domain-containing receptor 1"/>
    <property type="match status" value="1"/>
</dbReference>
<keyword evidence="9" id="KW-0418">Kinase</keyword>
<accession>A0AAN9D503</accession>
<dbReference type="GO" id="GO:0010715">
    <property type="term" value="P:regulation of extracellular matrix disassembly"/>
    <property type="evidence" value="ECO:0007669"/>
    <property type="project" value="UniProtKB-ARBA"/>
</dbReference>
<evidence type="ECO:0000256" key="13">
    <source>
        <dbReference type="ARBA" id="ARBA00023136"/>
    </source>
</evidence>
<dbReference type="PROSITE" id="PS50011">
    <property type="entry name" value="PROTEIN_KINASE_DOM"/>
    <property type="match status" value="1"/>
</dbReference>
<dbReference type="SUPFAM" id="SSF49785">
    <property type="entry name" value="Galactose-binding domain-like"/>
    <property type="match status" value="1"/>
</dbReference>
<dbReference type="Pfam" id="PF00754">
    <property type="entry name" value="F5_F8_type_C"/>
    <property type="match status" value="1"/>
</dbReference>
<evidence type="ECO:0000256" key="14">
    <source>
        <dbReference type="ARBA" id="ARBA00023137"/>
    </source>
</evidence>
<dbReference type="InterPro" id="IPR001245">
    <property type="entry name" value="Ser-Thr/Tyr_kinase_cat_dom"/>
</dbReference>
<keyword evidence="8" id="KW-0547">Nucleotide-binding</keyword>
<dbReference type="GO" id="GO:0001503">
    <property type="term" value="P:ossification"/>
    <property type="evidence" value="ECO:0007669"/>
    <property type="project" value="UniProtKB-KW"/>
</dbReference>
<evidence type="ECO:0000256" key="26">
    <source>
        <dbReference type="SAM" id="Phobius"/>
    </source>
</evidence>
<dbReference type="Pfam" id="PF21114">
    <property type="entry name" value="DDR1-2_DS-like"/>
    <property type="match status" value="1"/>
</dbReference>
<evidence type="ECO:0000256" key="22">
    <source>
        <dbReference type="ARBA" id="ARBA00076913"/>
    </source>
</evidence>
<proteinExistence type="inferred from homology"/>
<dbReference type="Proteomes" id="UP001364617">
    <property type="component" value="Unassembled WGS sequence"/>
</dbReference>
<dbReference type="InterPro" id="IPR002011">
    <property type="entry name" value="Tyr_kinase_rcpt_2_CS"/>
</dbReference>
<dbReference type="EMBL" id="JAYKXH010000007">
    <property type="protein sequence ID" value="KAK7162676.1"/>
    <property type="molecule type" value="Genomic_DNA"/>
</dbReference>
<keyword evidence="13 26" id="KW-0472">Membrane</keyword>
<dbReference type="EC" id="2.7.10.1" evidence="2"/>
<evidence type="ECO:0000256" key="15">
    <source>
        <dbReference type="ARBA" id="ARBA00023157"/>
    </source>
</evidence>
<dbReference type="FunFam" id="2.60.120.260:FF:000007">
    <property type="entry name" value="Discoidin domain receptor tyrosine kinase 1"/>
    <property type="match status" value="1"/>
</dbReference>
<dbReference type="SMART" id="SM00231">
    <property type="entry name" value="FA58C"/>
    <property type="match status" value="1"/>
</dbReference>
<dbReference type="AlphaFoldDB" id="A0AAN9D503"/>
<feature type="domain" description="Protein kinase" evidence="27">
    <location>
        <begin position="529"/>
        <end position="816"/>
    </location>
</feature>
<dbReference type="SUPFAM" id="SSF56112">
    <property type="entry name" value="Protein kinase-like (PK-like)"/>
    <property type="match status" value="1"/>
</dbReference>